<dbReference type="AlphaFoldDB" id="A0A4Y5YE11"/>
<dbReference type="Pfam" id="PF00375">
    <property type="entry name" value="SDF"/>
    <property type="match status" value="1"/>
</dbReference>
<dbReference type="RefSeq" id="WP_140233868.1">
    <property type="nucleotide sequence ID" value="NZ_CP041036.1"/>
</dbReference>
<dbReference type="InterPro" id="IPR001991">
    <property type="entry name" value="Na-dicarboxylate_symporter"/>
</dbReference>
<feature type="transmembrane region" description="Helical" evidence="8">
    <location>
        <begin position="159"/>
        <end position="176"/>
    </location>
</feature>
<feature type="transmembrane region" description="Helical" evidence="8">
    <location>
        <begin position="52"/>
        <end position="75"/>
    </location>
</feature>
<evidence type="ECO:0000256" key="6">
    <source>
        <dbReference type="ARBA" id="ARBA00022989"/>
    </source>
</evidence>
<dbReference type="EMBL" id="CP041036">
    <property type="protein sequence ID" value="QDE30799.1"/>
    <property type="molecule type" value="Genomic_DNA"/>
</dbReference>
<dbReference type="PANTHER" id="PTHR42865">
    <property type="entry name" value="PROTON/GLUTAMATE-ASPARTATE SYMPORTER"/>
    <property type="match status" value="1"/>
</dbReference>
<dbReference type="Proteomes" id="UP000319809">
    <property type="component" value="Chromosome"/>
</dbReference>
<evidence type="ECO:0000256" key="4">
    <source>
        <dbReference type="ARBA" id="ARBA00022692"/>
    </source>
</evidence>
<dbReference type="GO" id="GO:0015293">
    <property type="term" value="F:symporter activity"/>
    <property type="evidence" value="ECO:0007669"/>
    <property type="project" value="UniProtKB-KW"/>
</dbReference>
<comment type="subcellular location">
    <subcellularLocation>
        <location evidence="1">Cell membrane</location>
        <topology evidence="1">Multi-pass membrane protein</topology>
    </subcellularLocation>
</comment>
<proteinExistence type="predicted"/>
<feature type="transmembrane region" description="Helical" evidence="8">
    <location>
        <begin position="197"/>
        <end position="216"/>
    </location>
</feature>
<keyword evidence="5" id="KW-0769">Symport</keyword>
<dbReference type="PANTHER" id="PTHR42865:SF7">
    <property type="entry name" value="PROTON_GLUTAMATE-ASPARTATE SYMPORTER"/>
    <property type="match status" value="1"/>
</dbReference>
<dbReference type="KEGG" id="spol:FH971_07365"/>
<protein>
    <submittedName>
        <fullName evidence="9">Dicarboxylate/amino acid:cation symporter</fullName>
    </submittedName>
</protein>
<reference evidence="9 10" key="1">
    <citation type="submission" date="2019-06" db="EMBL/GenBank/DDBJ databases">
        <title>The genome of Shewanella sp. SM1901.</title>
        <authorList>
            <person name="Cha Q."/>
        </authorList>
    </citation>
    <scope>NUCLEOTIDE SEQUENCE [LARGE SCALE GENOMIC DNA]</scope>
    <source>
        <strain evidence="9 10">SM1901</strain>
    </source>
</reference>
<gene>
    <name evidence="9" type="ORF">FH971_07365</name>
</gene>
<organism evidence="9 10">
    <name type="scientific">Shewanella polaris</name>
    <dbReference type="NCBI Taxonomy" id="2588449"/>
    <lineage>
        <taxon>Bacteria</taxon>
        <taxon>Pseudomonadati</taxon>
        <taxon>Pseudomonadota</taxon>
        <taxon>Gammaproteobacteria</taxon>
        <taxon>Alteromonadales</taxon>
        <taxon>Shewanellaceae</taxon>
        <taxon>Shewanella</taxon>
    </lineage>
</organism>
<evidence type="ECO:0000256" key="5">
    <source>
        <dbReference type="ARBA" id="ARBA00022847"/>
    </source>
</evidence>
<sequence>MKEHSVSKQRKLGLTSKILIGMASGIILGLLLRNVFPDSLFIKEYITDGFLHVIGTIFISSLKMLVVPLVFISLVCGTSSLSDPSKLGRLGGKTIAFYLFTTAIALTIAILAAVLIHPGNASLAGNALEFTVKDAPSLSEVIINIVPTNPMQAMSEGNMLQIIIFAVIFGFAISHIGDKGTRVATFFNDLNDVIMRVVTLIMQLAPYGVFALMAKLSLTLGLETFGSVVKYFCLVVIVLFIQGLVVYPTLLKLFSGLSPLMFLRKIRDVQLFAFSTASSNATLPVTIETAEHRMGVDNKIASFTLPLGATLNMDGTAIMQGVATVFIAQVFGIELSIMDYATVVVTATLASIGTAGVPGVGLIMLAMVLNQVGLPVEGIALIIGVDRMLDMIRTAVNVTGDAVATVIIAKSEGEFNEDIFNDSQAGKAAKSFEEQVLNAKK</sequence>
<dbReference type="Gene3D" id="1.10.3860.10">
    <property type="entry name" value="Sodium:dicarboxylate symporter"/>
    <property type="match status" value="1"/>
</dbReference>
<dbReference type="SUPFAM" id="SSF118215">
    <property type="entry name" value="Proton glutamate symport protein"/>
    <property type="match status" value="1"/>
</dbReference>
<evidence type="ECO:0000256" key="1">
    <source>
        <dbReference type="ARBA" id="ARBA00004651"/>
    </source>
</evidence>
<name>A0A4Y5YE11_9GAMM</name>
<dbReference type="GO" id="GO:0005886">
    <property type="term" value="C:plasma membrane"/>
    <property type="evidence" value="ECO:0007669"/>
    <property type="project" value="UniProtKB-SubCell"/>
</dbReference>
<keyword evidence="6 8" id="KW-1133">Transmembrane helix</keyword>
<evidence type="ECO:0000256" key="8">
    <source>
        <dbReference type="SAM" id="Phobius"/>
    </source>
</evidence>
<dbReference type="GO" id="GO:0006835">
    <property type="term" value="P:dicarboxylic acid transport"/>
    <property type="evidence" value="ECO:0007669"/>
    <property type="project" value="TreeGrafter"/>
</dbReference>
<feature type="transmembrane region" description="Helical" evidence="8">
    <location>
        <begin position="228"/>
        <end position="250"/>
    </location>
</feature>
<evidence type="ECO:0000256" key="3">
    <source>
        <dbReference type="ARBA" id="ARBA00022475"/>
    </source>
</evidence>
<keyword evidence="3" id="KW-1003">Cell membrane</keyword>
<evidence type="ECO:0000313" key="10">
    <source>
        <dbReference type="Proteomes" id="UP000319809"/>
    </source>
</evidence>
<keyword evidence="10" id="KW-1185">Reference proteome</keyword>
<evidence type="ECO:0000313" key="9">
    <source>
        <dbReference type="EMBL" id="QDE30799.1"/>
    </source>
</evidence>
<evidence type="ECO:0000256" key="7">
    <source>
        <dbReference type="ARBA" id="ARBA00023136"/>
    </source>
</evidence>
<evidence type="ECO:0000256" key="2">
    <source>
        <dbReference type="ARBA" id="ARBA00022448"/>
    </source>
</evidence>
<dbReference type="FunFam" id="1.10.3860.10:FF:000001">
    <property type="entry name" value="C4-dicarboxylate transport protein"/>
    <property type="match status" value="1"/>
</dbReference>
<feature type="transmembrane region" description="Helical" evidence="8">
    <location>
        <begin position="12"/>
        <end position="32"/>
    </location>
</feature>
<feature type="transmembrane region" description="Helical" evidence="8">
    <location>
        <begin position="95"/>
        <end position="116"/>
    </location>
</feature>
<keyword evidence="4 8" id="KW-0812">Transmembrane</keyword>
<keyword evidence="2" id="KW-0813">Transport</keyword>
<dbReference type="InterPro" id="IPR036458">
    <property type="entry name" value="Na:dicarbo_symporter_sf"/>
</dbReference>
<accession>A0A4Y5YE11</accession>
<keyword evidence="7 8" id="KW-0472">Membrane</keyword>
<dbReference type="PRINTS" id="PR00173">
    <property type="entry name" value="EDTRNSPORT"/>
</dbReference>
<feature type="transmembrane region" description="Helical" evidence="8">
    <location>
        <begin position="363"/>
        <end position="385"/>
    </location>
</feature>